<organism evidence="1 2">
    <name type="scientific">Morchella conica CCBAS932</name>
    <dbReference type="NCBI Taxonomy" id="1392247"/>
    <lineage>
        <taxon>Eukaryota</taxon>
        <taxon>Fungi</taxon>
        <taxon>Dikarya</taxon>
        <taxon>Ascomycota</taxon>
        <taxon>Pezizomycotina</taxon>
        <taxon>Pezizomycetes</taxon>
        <taxon>Pezizales</taxon>
        <taxon>Morchellaceae</taxon>
        <taxon>Morchella</taxon>
    </lineage>
</organism>
<dbReference type="InParanoid" id="A0A3N4KX93"/>
<protein>
    <submittedName>
        <fullName evidence="1">Uncharacterized protein</fullName>
    </submittedName>
</protein>
<dbReference type="Proteomes" id="UP000277580">
    <property type="component" value="Unassembled WGS sequence"/>
</dbReference>
<name>A0A3N4KX93_9PEZI</name>
<dbReference type="EMBL" id="ML119114">
    <property type="protein sequence ID" value="RPB15164.1"/>
    <property type="molecule type" value="Genomic_DNA"/>
</dbReference>
<sequence>MSHSIFSSALGRAILRRPPSAPLLVRLTSTFARHGQGPRESISRTRTAAHGTAITAIDALIDTTAITAASAIDTLIDTTTTTSTTNYNTNTPPTTAEYQCLPRRRKPPSTPTPETYHHHRPKTLLALLHLLDRAHDIPARHRPGKVDLSFHDPLSRVRVRRRTPRQQQRKGRVSLKSITYEYLYHFHLLPPGGEGVEAEKAEKVFSGRVLGYLAERGYTAEDVVVWAWILLAGDVRRAVVRLDVWARLDDNNDSREQTLKGAIRAIIDCASFNPLDTDQAQGITRRSLRIPPFIILHNLRRPHGHISAHTLRQLLPHVQLSLLPHSGDTKTPLLLLIRLLRHARSSWPPAIPHVAELMANLHSSADRAPKRSARLTGTYNRLLALLSLPTHDRPFQCMPLLQQSQFTLLRKMASLDIPITREGYRSLIAVQLSHPKTPPEAQHVNSLSTTWPPYPVPKDGHRHSPGHPSSPPHLSRAATVLQQMTAAGYHNLGWEKEALVLAGTDTDATPTIQTRTFHLAGRASARPEPRNIWAVRVRATRTLDEAWCVFLDCLDAVGVPPPPAWEELFYKVCAARKVARQREGHQRRLQEIQAGHDASRAEPTAATLRAVERWGVVEREMGERAVRVLPGDAREVAGLEGRAGGGERVYVPVKAPTVEELFAMMRRVCGGGSGRAGVSVRLLAYLVREAETLEEV</sequence>
<dbReference type="STRING" id="1392247.A0A3N4KX93"/>
<keyword evidence="2" id="KW-1185">Reference proteome</keyword>
<reference evidence="1 2" key="1">
    <citation type="journal article" date="2018" name="Nat. Ecol. Evol.">
        <title>Pezizomycetes genomes reveal the molecular basis of ectomycorrhizal truffle lifestyle.</title>
        <authorList>
            <person name="Murat C."/>
            <person name="Payen T."/>
            <person name="Noel B."/>
            <person name="Kuo A."/>
            <person name="Morin E."/>
            <person name="Chen J."/>
            <person name="Kohler A."/>
            <person name="Krizsan K."/>
            <person name="Balestrini R."/>
            <person name="Da Silva C."/>
            <person name="Montanini B."/>
            <person name="Hainaut M."/>
            <person name="Levati E."/>
            <person name="Barry K.W."/>
            <person name="Belfiori B."/>
            <person name="Cichocki N."/>
            <person name="Clum A."/>
            <person name="Dockter R.B."/>
            <person name="Fauchery L."/>
            <person name="Guy J."/>
            <person name="Iotti M."/>
            <person name="Le Tacon F."/>
            <person name="Lindquist E.A."/>
            <person name="Lipzen A."/>
            <person name="Malagnac F."/>
            <person name="Mello A."/>
            <person name="Molinier V."/>
            <person name="Miyauchi S."/>
            <person name="Poulain J."/>
            <person name="Riccioni C."/>
            <person name="Rubini A."/>
            <person name="Sitrit Y."/>
            <person name="Splivallo R."/>
            <person name="Traeger S."/>
            <person name="Wang M."/>
            <person name="Zifcakova L."/>
            <person name="Wipf D."/>
            <person name="Zambonelli A."/>
            <person name="Paolocci F."/>
            <person name="Nowrousian M."/>
            <person name="Ottonello S."/>
            <person name="Baldrian P."/>
            <person name="Spatafora J.W."/>
            <person name="Henrissat B."/>
            <person name="Nagy L.G."/>
            <person name="Aury J.M."/>
            <person name="Wincker P."/>
            <person name="Grigoriev I.V."/>
            <person name="Bonfante P."/>
            <person name="Martin F.M."/>
        </authorList>
    </citation>
    <scope>NUCLEOTIDE SEQUENCE [LARGE SCALE GENOMIC DNA]</scope>
    <source>
        <strain evidence="1 2">CCBAS932</strain>
    </source>
</reference>
<proteinExistence type="predicted"/>
<evidence type="ECO:0000313" key="1">
    <source>
        <dbReference type="EMBL" id="RPB15164.1"/>
    </source>
</evidence>
<dbReference type="AlphaFoldDB" id="A0A3N4KX93"/>
<accession>A0A3N4KX93</accession>
<gene>
    <name evidence="1" type="ORF">P167DRAFT_563168</name>
</gene>
<dbReference type="OrthoDB" id="410701at2759"/>
<evidence type="ECO:0000313" key="2">
    <source>
        <dbReference type="Proteomes" id="UP000277580"/>
    </source>
</evidence>